<evidence type="ECO:0000313" key="4">
    <source>
        <dbReference type="Proteomes" id="UP001550378"/>
    </source>
</evidence>
<evidence type="ECO:0000256" key="1">
    <source>
        <dbReference type="SAM" id="MobiDB-lite"/>
    </source>
</evidence>
<evidence type="ECO:0000259" key="2">
    <source>
        <dbReference type="Pfam" id="PF13472"/>
    </source>
</evidence>
<feature type="domain" description="SGNH hydrolase-type esterase" evidence="2">
    <location>
        <begin position="47"/>
        <end position="222"/>
    </location>
</feature>
<dbReference type="Proteomes" id="UP001550378">
    <property type="component" value="Unassembled WGS sequence"/>
</dbReference>
<sequence>MARRLRRALIGSSMRLVLRGPLWNGRSAPACTGPYGPADGEGMTLLLLGDSSSVSVGALRREETVGAVLAGALVARWGGRVDVEVHARVGATTAGLARQVRAAVRREGPGVALILIGGNDVFLPGRSARRARLLGAHVERLRAAGLHVVVGTCPDIGAAPALRAWSRAVGTWRSRRLAVRQAEAALAAGAVVVSLTAPEFRSAPDELYCADGFHPSGRGYALYLERVSVAVCEAAAASREARTAWAGEADFGGSAEAARCVVSLPGSCLLPLGRPVRGVAVRPFTPPPSAAAGVTVPGSRRGERSPAGTVR</sequence>
<organism evidence="3 4">
    <name type="scientific">Streptomyces lavendulocolor</name>
    <dbReference type="NCBI Taxonomy" id="67316"/>
    <lineage>
        <taxon>Bacteria</taxon>
        <taxon>Bacillati</taxon>
        <taxon>Actinomycetota</taxon>
        <taxon>Actinomycetes</taxon>
        <taxon>Kitasatosporales</taxon>
        <taxon>Streptomycetaceae</taxon>
        <taxon>Streptomyces</taxon>
    </lineage>
</organism>
<dbReference type="CDD" id="cd01836">
    <property type="entry name" value="FeeA_FeeB_like"/>
    <property type="match status" value="1"/>
</dbReference>
<feature type="region of interest" description="Disordered" evidence="1">
    <location>
        <begin position="290"/>
        <end position="311"/>
    </location>
</feature>
<dbReference type="RefSeq" id="WP_359659033.1">
    <property type="nucleotide sequence ID" value="NZ_JBEXZP010000461.1"/>
</dbReference>
<keyword evidence="4" id="KW-1185">Reference proteome</keyword>
<dbReference type="InterPro" id="IPR013830">
    <property type="entry name" value="SGNH_hydro"/>
</dbReference>
<evidence type="ECO:0000313" key="3">
    <source>
        <dbReference type="EMBL" id="MEU0710849.1"/>
    </source>
</evidence>
<gene>
    <name evidence="3" type="ORF">ABZ508_26140</name>
</gene>
<name>A0ABV2WBV6_9ACTN</name>
<protein>
    <submittedName>
        <fullName evidence="3">SGNH/GDSL hydrolase family protein</fullName>
    </submittedName>
</protein>
<dbReference type="Gene3D" id="3.40.50.1110">
    <property type="entry name" value="SGNH hydrolase"/>
    <property type="match status" value="1"/>
</dbReference>
<proteinExistence type="predicted"/>
<reference evidence="3 4" key="1">
    <citation type="submission" date="2024-06" db="EMBL/GenBank/DDBJ databases">
        <title>The Natural Products Discovery Center: Release of the First 8490 Sequenced Strains for Exploring Actinobacteria Biosynthetic Diversity.</title>
        <authorList>
            <person name="Kalkreuter E."/>
            <person name="Kautsar S.A."/>
            <person name="Yang D."/>
            <person name="Bader C.D."/>
            <person name="Teijaro C.N."/>
            <person name="Fluegel L."/>
            <person name="Davis C.M."/>
            <person name="Simpson J.R."/>
            <person name="Lauterbach L."/>
            <person name="Steele A.D."/>
            <person name="Gui C."/>
            <person name="Meng S."/>
            <person name="Li G."/>
            <person name="Viehrig K."/>
            <person name="Ye F."/>
            <person name="Su P."/>
            <person name="Kiefer A.F."/>
            <person name="Nichols A."/>
            <person name="Cepeda A.J."/>
            <person name="Yan W."/>
            <person name="Fan B."/>
            <person name="Jiang Y."/>
            <person name="Adhikari A."/>
            <person name="Zheng C.-J."/>
            <person name="Schuster L."/>
            <person name="Cowan T.M."/>
            <person name="Smanski M.J."/>
            <person name="Chevrette M.G."/>
            <person name="De Carvalho L.P.S."/>
            <person name="Shen B."/>
        </authorList>
    </citation>
    <scope>NUCLEOTIDE SEQUENCE [LARGE SCALE GENOMIC DNA]</scope>
    <source>
        <strain evidence="3 4">NPDC006337</strain>
    </source>
</reference>
<dbReference type="Pfam" id="PF13472">
    <property type="entry name" value="Lipase_GDSL_2"/>
    <property type="match status" value="1"/>
</dbReference>
<dbReference type="EMBL" id="JBEXZR010000029">
    <property type="protein sequence ID" value="MEU0710849.1"/>
    <property type="molecule type" value="Genomic_DNA"/>
</dbReference>
<dbReference type="InterPro" id="IPR036514">
    <property type="entry name" value="SGNH_hydro_sf"/>
</dbReference>
<accession>A0ABV2WBV6</accession>
<keyword evidence="3" id="KW-0378">Hydrolase</keyword>
<dbReference type="GO" id="GO:0016787">
    <property type="term" value="F:hydrolase activity"/>
    <property type="evidence" value="ECO:0007669"/>
    <property type="project" value="UniProtKB-KW"/>
</dbReference>
<comment type="caution">
    <text evidence="3">The sequence shown here is derived from an EMBL/GenBank/DDBJ whole genome shotgun (WGS) entry which is preliminary data.</text>
</comment>
<dbReference type="SUPFAM" id="SSF52266">
    <property type="entry name" value="SGNH hydrolase"/>
    <property type="match status" value="1"/>
</dbReference>